<dbReference type="GO" id="GO:0016020">
    <property type="term" value="C:membrane"/>
    <property type="evidence" value="ECO:0007669"/>
    <property type="project" value="TreeGrafter"/>
</dbReference>
<dbReference type="Pfam" id="PF00350">
    <property type="entry name" value="Dynamin_N"/>
    <property type="match status" value="1"/>
</dbReference>
<comment type="caution">
    <text evidence="3">The sequence shown here is derived from an EMBL/GenBank/DDBJ whole genome shotgun (WGS) entry which is preliminary data.</text>
</comment>
<name>A0A9K3PZL0_9STRA</name>
<reference evidence="3" key="2">
    <citation type="submission" date="2021-04" db="EMBL/GenBank/DDBJ databases">
        <authorList>
            <person name="Podell S."/>
        </authorList>
    </citation>
    <scope>NUCLEOTIDE SEQUENCE</scope>
    <source>
        <strain evidence="3">Hildebrandi</strain>
    </source>
</reference>
<dbReference type="GO" id="GO:0005874">
    <property type="term" value="C:microtubule"/>
    <property type="evidence" value="ECO:0007669"/>
    <property type="project" value="TreeGrafter"/>
</dbReference>
<accession>A0A9K3PZL0</accession>
<sequence>MESSSSLQVSKATMTAEDRRRLRQERKKEKKTIDTAQQPTGDTDERFAKLLSKNEDQLLEFVAKVNKVYEQKLKKDAPFMTFVLCGMQSSGKSTIMERFMNAVLNIVQEGTGTRCPLDTTCIHDDKMDSPSCDLRGDEIPTGEDLSVDEVFKRITMHNKKLAEEDRFSTKPLRLVYRSKDVQNMRFVDCPGIISNKSTGNDNREEIKNIISMELERPNSKLCVLLEATEFAKNPVIEFLDTSLGGRQKWINNATFLMTKFDKQTHDSRSAGKANNFFKEFLENEICPHCVITPTLPKEDLEPEKLYSERMALLDRADKEEPDAFRRWLGEHEVFRQTDYDKAVLDERISSRLGFESAKTAMREIMLQDTARRLPEVLCDLRIELSLREKEQQRLMDIQKFNDPQELKTVVGLLLSEIDQRLHCYLDGDLETSLKFPWLMQTLDDEIEEEEDSEWAMKDLNHYTDRENHWRDRISKLGEYPEEVQPERRFLGGKQYHRAMDFFHAVMIDALPDPFELEQLVPNVTGYLSGGLQRENWERATVEIVRTCLKDISHPGINFLVKHVGQIFRRLFYVALEDIRHGEELSSMFQLLPRNVESYLNQHFDDVLWKLMKNAAEKTHLAIEPMYSTVNPNLPTFHPTDFDENATNESAKESYLKKMVNRFESLVIGSGSEARRYLKEESRMRAKSKRAFLCDERTAMITNEETNKILHRSFEYIIGLVEWNLVNLRFQIDHYLFMEFKSTMKRSFVYELMTNTNWEELVEPDKETAQRLIEVDDEIKSLKESLQEVQHMNRRF</sequence>
<protein>
    <submittedName>
        <fullName evidence="3">Dynamin family protein</fullName>
    </submittedName>
</protein>
<dbReference type="PANTHER" id="PTHR11566:SF169">
    <property type="entry name" value="DYNAMIN-LIKE PROTEIN C"/>
    <property type="match status" value="1"/>
</dbReference>
<feature type="compositionally biased region" description="Polar residues" evidence="1">
    <location>
        <begin position="1"/>
        <end position="13"/>
    </location>
</feature>
<dbReference type="GO" id="GO:0008017">
    <property type="term" value="F:microtubule binding"/>
    <property type="evidence" value="ECO:0007669"/>
    <property type="project" value="TreeGrafter"/>
</dbReference>
<keyword evidence="4" id="KW-1185">Reference proteome</keyword>
<dbReference type="PANTHER" id="PTHR11566">
    <property type="entry name" value="DYNAMIN"/>
    <property type="match status" value="1"/>
</dbReference>
<dbReference type="EMBL" id="JAGRRH010000009">
    <property type="protein sequence ID" value="KAG7365366.1"/>
    <property type="molecule type" value="Genomic_DNA"/>
</dbReference>
<dbReference type="GO" id="GO:0005737">
    <property type="term" value="C:cytoplasm"/>
    <property type="evidence" value="ECO:0007669"/>
    <property type="project" value="TreeGrafter"/>
</dbReference>
<dbReference type="AlphaFoldDB" id="A0A9K3PZL0"/>
<evidence type="ECO:0000313" key="4">
    <source>
        <dbReference type="Proteomes" id="UP000693970"/>
    </source>
</evidence>
<reference evidence="3" key="1">
    <citation type="journal article" date="2021" name="Sci. Rep.">
        <title>Diploid genomic architecture of Nitzschia inconspicua, an elite biomass production diatom.</title>
        <authorList>
            <person name="Oliver A."/>
            <person name="Podell S."/>
            <person name="Pinowska A."/>
            <person name="Traller J.C."/>
            <person name="Smith S.R."/>
            <person name="McClure R."/>
            <person name="Beliaev A."/>
            <person name="Bohutskyi P."/>
            <person name="Hill E.A."/>
            <person name="Rabines A."/>
            <person name="Zheng H."/>
            <person name="Allen L.Z."/>
            <person name="Kuo A."/>
            <person name="Grigoriev I.V."/>
            <person name="Allen A.E."/>
            <person name="Hazlebeck D."/>
            <person name="Allen E.E."/>
        </authorList>
    </citation>
    <scope>NUCLEOTIDE SEQUENCE</scope>
    <source>
        <strain evidence="3">Hildebrandi</strain>
    </source>
</reference>
<dbReference type="InterPro" id="IPR045063">
    <property type="entry name" value="Dynamin_N"/>
</dbReference>
<proteinExistence type="predicted"/>
<feature type="region of interest" description="Disordered" evidence="1">
    <location>
        <begin position="1"/>
        <end position="44"/>
    </location>
</feature>
<organism evidence="3 4">
    <name type="scientific">Nitzschia inconspicua</name>
    <dbReference type="NCBI Taxonomy" id="303405"/>
    <lineage>
        <taxon>Eukaryota</taxon>
        <taxon>Sar</taxon>
        <taxon>Stramenopiles</taxon>
        <taxon>Ochrophyta</taxon>
        <taxon>Bacillariophyta</taxon>
        <taxon>Bacillariophyceae</taxon>
        <taxon>Bacillariophycidae</taxon>
        <taxon>Bacillariales</taxon>
        <taxon>Bacillariaceae</taxon>
        <taxon>Nitzschia</taxon>
    </lineage>
</organism>
<evidence type="ECO:0000259" key="2">
    <source>
        <dbReference type="Pfam" id="PF00350"/>
    </source>
</evidence>
<gene>
    <name evidence="3" type="ORF">IV203_038569</name>
</gene>
<evidence type="ECO:0000313" key="3">
    <source>
        <dbReference type="EMBL" id="KAG7365366.1"/>
    </source>
</evidence>
<feature type="compositionally biased region" description="Basic residues" evidence="1">
    <location>
        <begin position="21"/>
        <end position="30"/>
    </location>
</feature>
<evidence type="ECO:0000256" key="1">
    <source>
        <dbReference type="SAM" id="MobiDB-lite"/>
    </source>
</evidence>
<dbReference type="OrthoDB" id="38946at2759"/>
<dbReference type="GO" id="GO:0003924">
    <property type="term" value="F:GTPase activity"/>
    <property type="evidence" value="ECO:0007669"/>
    <property type="project" value="TreeGrafter"/>
</dbReference>
<feature type="domain" description="Dynamin N-terminal" evidence="2">
    <location>
        <begin position="83"/>
        <end position="223"/>
    </location>
</feature>
<dbReference type="Proteomes" id="UP000693970">
    <property type="component" value="Unassembled WGS sequence"/>
</dbReference>
<dbReference type="InterPro" id="IPR022812">
    <property type="entry name" value="Dynamin"/>
</dbReference>